<evidence type="ECO:0000256" key="1">
    <source>
        <dbReference type="PROSITE-ProRule" id="PRU00023"/>
    </source>
</evidence>
<dbReference type="SUPFAM" id="SSF48403">
    <property type="entry name" value="Ankyrin repeat"/>
    <property type="match status" value="2"/>
</dbReference>
<dbReference type="SMART" id="SM00248">
    <property type="entry name" value="ANK"/>
    <property type="match status" value="13"/>
</dbReference>
<dbReference type="InterPro" id="IPR018272">
    <property type="entry name" value="PRANC_domain"/>
</dbReference>
<dbReference type="InterPro" id="IPR052391">
    <property type="entry name" value="E3_Ligase-Neurotoxin"/>
</dbReference>
<protein>
    <submittedName>
        <fullName evidence="3">11L</fullName>
    </submittedName>
</protein>
<dbReference type="Pfam" id="PF12796">
    <property type="entry name" value="Ank_2"/>
    <property type="match status" value="3"/>
</dbReference>
<dbReference type="Proteomes" id="UP000008596">
    <property type="component" value="Segment"/>
</dbReference>
<evidence type="ECO:0000313" key="3">
    <source>
        <dbReference type="EMBL" id="AAR07370.1"/>
    </source>
</evidence>
<feature type="repeat" description="ANK" evidence="1">
    <location>
        <begin position="153"/>
        <end position="185"/>
    </location>
</feature>
<dbReference type="SMR" id="Q6TUZ9"/>
<feature type="repeat" description="ANK" evidence="1">
    <location>
        <begin position="254"/>
        <end position="290"/>
    </location>
</feature>
<organismHost>
    <name type="scientific">Erythrocebus patas</name>
    <name type="common">Red guenon</name>
    <name type="synonym">Cercopithecus patas</name>
    <dbReference type="NCBI Taxonomy" id="9538"/>
</organismHost>
<reference evidence="3 4" key="3">
    <citation type="journal article" date="2003" name="Proc. Natl. Acad. Sci. U.S.A.">
        <title>A secreted high-affinity inhibitor of human TNF from Tanapox virus.</title>
        <authorList>
            <person name="Brunetti C.R."/>
            <person name="Paulose-Murphy M."/>
            <person name="Singh R."/>
            <person name="Qin J."/>
            <person name="Barrett J.W."/>
            <person name="Tardivel A."/>
            <person name="Schneider P."/>
            <person name="Essani K."/>
            <person name="McFadden G."/>
        </authorList>
    </citation>
    <scope>NUCLEOTIDE SEQUENCE [LARGE SCALE GENOMIC DNA]</scope>
    <source>
        <strain evidence="4">VR587</strain>
    </source>
</reference>
<dbReference type="PANTHER" id="PTHR24133">
    <property type="entry name" value="ANKYRIN DOMAIN-CONTAINING"/>
    <property type="match status" value="1"/>
</dbReference>
<proteinExistence type="predicted"/>
<dbReference type="PROSITE" id="PS50297">
    <property type="entry name" value="ANK_REP_REGION"/>
    <property type="match status" value="6"/>
</dbReference>
<dbReference type="InterPro" id="IPR002110">
    <property type="entry name" value="Ankyrin_rpt"/>
</dbReference>
<feature type="repeat" description="ANK" evidence="1">
    <location>
        <begin position="326"/>
        <end position="358"/>
    </location>
</feature>
<dbReference type="PRINTS" id="PR01415">
    <property type="entry name" value="ANKYRIN"/>
</dbReference>
<dbReference type="Pfam" id="PF00023">
    <property type="entry name" value="Ank"/>
    <property type="match status" value="1"/>
</dbReference>
<feature type="domain" description="PRANC" evidence="2">
    <location>
        <begin position="548"/>
        <end position="636"/>
    </location>
</feature>
<reference evidence="3 4" key="2">
    <citation type="journal article" date="2003" name="J. Virol.">
        <title>Complete genomic sequence and comparative analysis of the tumorigenic poxvirus Yaba monkey tumor virus.</title>
        <authorList>
            <person name="Brunetti C.R."/>
            <person name="Amano H."/>
            <person name="Ueda Y."/>
            <person name="Qin J."/>
            <person name="Miyamura T."/>
            <person name="Suzuki T."/>
            <person name="Li X."/>
            <person name="Barrett J.W."/>
            <person name="McFadden G."/>
        </authorList>
    </citation>
    <scope>NUCLEOTIDE SEQUENCE [LARGE SCALE GENOMIC DNA]</scope>
    <source>
        <strain evidence="4">VR587</strain>
    </source>
</reference>
<reference evidence="3 4" key="1">
    <citation type="journal article" date="1995" name="J. Gen. Virol.">
        <title>Identification and characterization of the thymidine kinase gene of Yaba virus.</title>
        <authorList>
            <person name="Amano H."/>
            <person name="Ueda Y."/>
            <person name="Miyamura T."/>
        </authorList>
    </citation>
    <scope>NUCLEOTIDE SEQUENCE [LARGE SCALE GENOMIC DNA]</scope>
    <source>
        <strain evidence="4">VR587</strain>
    </source>
</reference>
<dbReference type="Gene3D" id="1.25.40.20">
    <property type="entry name" value="Ankyrin repeat-containing domain"/>
    <property type="match status" value="3"/>
</dbReference>
<feature type="repeat" description="ANK" evidence="1">
    <location>
        <begin position="83"/>
        <end position="117"/>
    </location>
</feature>
<evidence type="ECO:0000313" key="4">
    <source>
        <dbReference type="Proteomes" id="UP000008596"/>
    </source>
</evidence>
<dbReference type="GeneID" id="2943651"/>
<feature type="repeat" description="ANK" evidence="1">
    <location>
        <begin position="359"/>
        <end position="391"/>
    </location>
</feature>
<accession>Q6TUZ9</accession>
<evidence type="ECO:0000259" key="2">
    <source>
        <dbReference type="Pfam" id="PF09372"/>
    </source>
</evidence>
<organismHost>
    <name type="scientific">Macaca</name>
    <name type="common">macaques</name>
    <dbReference type="NCBI Taxonomy" id="9539"/>
</organismHost>
<dbReference type="KEGG" id="vg:2943651"/>
<dbReference type="PANTHER" id="PTHR24133:SF40">
    <property type="entry name" value="ANKYRIN REPEAT DOMAIN 44"/>
    <property type="match status" value="1"/>
</dbReference>
<keyword evidence="4" id="KW-1185">Reference proteome</keyword>
<organismHost>
    <name type="scientific">Homo sapiens</name>
    <name type="common">Human</name>
    <dbReference type="NCBI Taxonomy" id="9606"/>
</organismHost>
<organism evidence="3 4">
    <name type="scientific">Yaba monkey tumor virus (strain VR587)</name>
    <name type="common">YMTV</name>
    <dbReference type="NCBI Taxonomy" id="928314"/>
    <lineage>
        <taxon>Viruses</taxon>
        <taxon>Varidnaviria</taxon>
        <taxon>Bamfordvirae</taxon>
        <taxon>Nucleocytoviricota</taxon>
        <taxon>Pokkesviricetes</taxon>
        <taxon>Chitovirales</taxon>
        <taxon>Poxviridae</taxon>
        <taxon>Chordopoxvirinae</taxon>
        <taxon>Yatapoxvirus</taxon>
        <taxon>Yatapoxvirus yabapox</taxon>
        <taxon>Yaba monkey tumor virus</taxon>
    </lineage>
</organism>
<dbReference type="RefSeq" id="NP_938269.1">
    <property type="nucleotide sequence ID" value="NC_005179.1"/>
</dbReference>
<feature type="repeat" description="ANK" evidence="1">
    <location>
        <begin position="220"/>
        <end position="253"/>
    </location>
</feature>
<feature type="repeat" description="ANK" evidence="1">
    <location>
        <begin position="50"/>
        <end position="82"/>
    </location>
</feature>
<organismHost>
    <name type="scientific">Papio hamadryas</name>
    <name type="common">Hamadryas baboon</name>
    <dbReference type="NCBI Taxonomy" id="9557"/>
</organismHost>
<keyword evidence="1" id="KW-0040">ANK repeat</keyword>
<sequence>MFVMPIFYVESGIKDYFSYPLHSAIYFLRDEKKVKHILKQGCDINQKADNSLTPLHYAVLTDNVEIVKLLLLKGVDVNATDRYGCSPLYYYIMTKKENYKIIKLLLDNGTDVNAVSSTRENLLHAFTEYGCRDTDVLKNIIKKTYDINLKNKWGKTPLSFAMEKDNMYVIKLLLQNGADPFTVSDNMDTLMHCFLNNRNLFQKVKLLLDIGLNPNSKNVDGDSPLHKICSVNPNLETVSLLVSKGADVNTINNDGNTPLHVYMYEYPDKFCKNIFIFLLDSGADININNKYSKQPFNILSCNREITINLIEIFIKKNVHVDNKNVYGYSPIHNLSNNPNINIVKRWLDYGANPNDKTVNGVTPTHISAKNKNTDVFKLIISKGGDVNAVDRFGNTPLHESVLNVSNLRYLISLGVKDVPNKRGETALFKAVKHNKLDSVKCLLQQSNNFLNYVTDDGNTCISECFNSLNEIIFNELIINKPDISTMIISLNNVNRSCNNLMLKKSIMYMLLLDSSFYVNDKRYICMYKFINECIREINVIKNVKIGYRNYSIFNILKNYNINLAVDYIDNSYLYNFVTLKHYGQSIKDIIERALYRKSLILDKIKKMDSICKNTHWFFIPMEIKLKIIKNIEDRYLE</sequence>
<name>Q6TUZ9_YMTV5</name>
<dbReference type="Pfam" id="PF09372">
    <property type="entry name" value="PRANC"/>
    <property type="match status" value="1"/>
</dbReference>
<dbReference type="InterPro" id="IPR036770">
    <property type="entry name" value="Ankyrin_rpt-contain_sf"/>
</dbReference>
<dbReference type="EMBL" id="AY386371">
    <property type="protein sequence ID" value="AAR07370.1"/>
    <property type="molecule type" value="Genomic_DNA"/>
</dbReference>
<dbReference type="PROSITE" id="PS50088">
    <property type="entry name" value="ANK_REPEAT"/>
    <property type="match status" value="7"/>
</dbReference>